<comment type="caution">
    <text evidence="2">The sequence shown here is derived from an EMBL/GenBank/DDBJ whole genome shotgun (WGS) entry which is preliminary data.</text>
</comment>
<reference evidence="2 3" key="1">
    <citation type="submission" date="2020-02" db="EMBL/GenBank/DDBJ databases">
        <title>Whole-genome analyses of novel actinobacteria.</title>
        <authorList>
            <person name="Sahin N."/>
            <person name="Tatar D."/>
        </authorList>
    </citation>
    <scope>NUCLEOTIDE SEQUENCE [LARGE SCALE GENOMIC DNA]</scope>
    <source>
        <strain evidence="2 3">SB3404</strain>
    </source>
</reference>
<evidence type="ECO:0000259" key="1">
    <source>
        <dbReference type="Pfam" id="PF13672"/>
    </source>
</evidence>
<name>A0A6G4X7Q5_9ACTN</name>
<dbReference type="Proteomes" id="UP000477722">
    <property type="component" value="Unassembled WGS sequence"/>
</dbReference>
<feature type="domain" description="PPM-type phosphatase" evidence="1">
    <location>
        <begin position="14"/>
        <end position="232"/>
    </location>
</feature>
<sequence>MRIDVTTEPGDPQRPNEDYVSVALPASGEGGALVVLDGVTPPREDVGCVHGVPWFTARLGGALLELSGSRRDMTLAECLAAAVVRTADAHRASCDLSHIRTPQSTVVAARWDAERVEHLVLSDSALLVEDPEGGVHPVLDRRLDELPPRVRALRDRVRELRAAGDERAPALAAAREEYVRAVEGLRNAPDGSGFYTAAADPGVAERAVTGTLPRARVRALLALTDGATRWTERFRLGDWADLFGLVRKEGAGALVARVRAEESAEGGSAVRGGKRHDDATVALAEL</sequence>
<organism evidence="2 3">
    <name type="scientific">Streptomyces boncukensis</name>
    <dbReference type="NCBI Taxonomy" id="2711219"/>
    <lineage>
        <taxon>Bacteria</taxon>
        <taxon>Bacillati</taxon>
        <taxon>Actinomycetota</taxon>
        <taxon>Actinomycetes</taxon>
        <taxon>Kitasatosporales</taxon>
        <taxon>Streptomycetaceae</taxon>
        <taxon>Streptomyces</taxon>
    </lineage>
</organism>
<accession>A0A6G4X7Q5</accession>
<dbReference type="Pfam" id="PF13672">
    <property type="entry name" value="PP2C_2"/>
    <property type="match status" value="1"/>
</dbReference>
<dbReference type="RefSeq" id="WP_165302939.1">
    <property type="nucleotide sequence ID" value="NZ_JAAKZZ010000680.1"/>
</dbReference>
<keyword evidence="3" id="KW-1185">Reference proteome</keyword>
<protein>
    <recommendedName>
        <fullName evidence="1">PPM-type phosphatase domain-containing protein</fullName>
    </recommendedName>
</protein>
<evidence type="ECO:0000313" key="3">
    <source>
        <dbReference type="Proteomes" id="UP000477722"/>
    </source>
</evidence>
<proteinExistence type="predicted"/>
<dbReference type="InterPro" id="IPR001932">
    <property type="entry name" value="PPM-type_phosphatase-like_dom"/>
</dbReference>
<gene>
    <name evidence="2" type="ORF">G5C65_34130</name>
</gene>
<evidence type="ECO:0000313" key="2">
    <source>
        <dbReference type="EMBL" id="NGO73283.1"/>
    </source>
</evidence>
<dbReference type="AlphaFoldDB" id="A0A6G4X7Q5"/>
<dbReference type="EMBL" id="JAAKZZ010000680">
    <property type="protein sequence ID" value="NGO73283.1"/>
    <property type="molecule type" value="Genomic_DNA"/>
</dbReference>